<keyword evidence="1" id="KW-0808">Transferase</keyword>
<evidence type="ECO:0000256" key="1">
    <source>
        <dbReference type="ARBA" id="ARBA00022679"/>
    </source>
</evidence>
<proteinExistence type="predicted"/>
<dbReference type="CDD" id="cd09274">
    <property type="entry name" value="RNase_HI_RT_Ty3"/>
    <property type="match status" value="1"/>
</dbReference>
<dbReference type="PANTHER" id="PTHR37984:SF9">
    <property type="entry name" value="INTEGRASE CATALYTIC DOMAIN-CONTAINING PROTEIN"/>
    <property type="match status" value="1"/>
</dbReference>
<keyword evidence="5" id="KW-0378">Hydrolase</keyword>
<dbReference type="FunFam" id="3.30.70.270:FF:000026">
    <property type="entry name" value="Transposon Ty3-G Gag-Pol polyprotein"/>
    <property type="match status" value="1"/>
</dbReference>
<evidence type="ECO:0000256" key="4">
    <source>
        <dbReference type="ARBA" id="ARBA00022759"/>
    </source>
</evidence>
<reference evidence="9" key="1">
    <citation type="submission" date="2022-11" db="UniProtKB">
        <authorList>
            <consortium name="WormBaseParasite"/>
        </authorList>
    </citation>
    <scope>IDENTIFICATION</scope>
</reference>
<evidence type="ECO:0000256" key="6">
    <source>
        <dbReference type="ARBA" id="ARBA00022918"/>
    </source>
</evidence>
<dbReference type="InterPro" id="IPR041373">
    <property type="entry name" value="RT_RNaseH"/>
</dbReference>
<dbReference type="Gene3D" id="3.30.70.270">
    <property type="match status" value="2"/>
</dbReference>
<dbReference type="InterPro" id="IPR043128">
    <property type="entry name" value="Rev_trsase/Diguanyl_cyclase"/>
</dbReference>
<dbReference type="SUPFAM" id="SSF56672">
    <property type="entry name" value="DNA/RNA polymerases"/>
    <property type="match status" value="1"/>
</dbReference>
<dbReference type="Pfam" id="PF17917">
    <property type="entry name" value="RT_RNaseH"/>
    <property type="match status" value="1"/>
</dbReference>
<dbReference type="WBParaSite" id="ACRNAN_scaffold11273.g25455.t1">
    <property type="protein sequence ID" value="ACRNAN_scaffold11273.g25455.t1"/>
    <property type="gene ID" value="ACRNAN_scaffold11273.g25455"/>
</dbReference>
<dbReference type="AlphaFoldDB" id="A0A914CIU4"/>
<accession>A0A914CIU4</accession>
<evidence type="ECO:0000313" key="8">
    <source>
        <dbReference type="Proteomes" id="UP000887540"/>
    </source>
</evidence>
<evidence type="ECO:0000256" key="5">
    <source>
        <dbReference type="ARBA" id="ARBA00022801"/>
    </source>
</evidence>
<keyword evidence="2" id="KW-0548">Nucleotidyltransferase</keyword>
<dbReference type="GO" id="GO:0003964">
    <property type="term" value="F:RNA-directed DNA polymerase activity"/>
    <property type="evidence" value="ECO:0007669"/>
    <property type="project" value="UniProtKB-KW"/>
</dbReference>
<evidence type="ECO:0000256" key="3">
    <source>
        <dbReference type="ARBA" id="ARBA00022722"/>
    </source>
</evidence>
<dbReference type="GO" id="GO:0004519">
    <property type="term" value="F:endonuclease activity"/>
    <property type="evidence" value="ECO:0007669"/>
    <property type="project" value="UniProtKB-KW"/>
</dbReference>
<evidence type="ECO:0000256" key="2">
    <source>
        <dbReference type="ARBA" id="ARBA00022695"/>
    </source>
</evidence>
<name>A0A914CIU4_9BILA</name>
<keyword evidence="6" id="KW-0695">RNA-directed DNA polymerase</keyword>
<dbReference type="Proteomes" id="UP000887540">
    <property type="component" value="Unplaced"/>
</dbReference>
<sequence>MVGETQQIPTQGPVMANLVMLNLPPFDAGTDRWSLYKTRLVYYFTCRKIIKDEERKAIFLASISLPTIELLQSLLMPKQLSDEEVTFDKIVDELDKQYDDAKSALPSVYSFYTCFQKPGQPISDWFTELKERARQCNFSASKWNGKPLERALRDMLVIGTNNRQIRERLIKEDDPDLDTSLKLAKAVETLQKDVADFEKKIRQEHSQESPLDNRCFKCNRLAAESTPIYKLRTNGRDIEYEIDTGAEQSLISTVEWVKIGRPSYEPTDIKLTVYDGRQLPVKDIFSKELGHCTKLKAKIHMKPEATPRFFKPRQVPFALLPAVKEELLHEARVGIIEKMIPQNGQLLLCLCQNQMEKFVFVVTSSKLDFKDTFLQIELDEEILQCSSHLPEGYGSTHQWHSQLRTPKHPQASLERVRQFGFTCNREKCQFFQDQVHYLGYIISKNGKIPHEERVKAIKNFPTPKNVKDVESFLGKLNYYGSFIPDMSTICEPLNMLRRKETKFKWTEICNAAFDKLKLSLAEATMLVHYDPAVPLVLATDASEYGIGAVLLHQYPDKTERPIAHASKTLNPAERGYSQIEKKGLAIVYGVKKFHQYLAARKFILFTDHQPLVSIFHPAKCIPVYTLKRLQRWALTLMSYSFEIIYKPTKKHTNADALSRLPAGPDPTFQDEDSIKLNRINCDYVTRFL</sequence>
<protein>
    <submittedName>
        <fullName evidence="9">Reverse transcriptase/retrotransposon-derived protein RNase H-like domain-containing protein</fullName>
    </submittedName>
</protein>
<dbReference type="FunFam" id="3.10.20.370:FF:000001">
    <property type="entry name" value="Retrovirus-related Pol polyprotein from transposon 17.6-like protein"/>
    <property type="match status" value="1"/>
</dbReference>
<keyword evidence="3" id="KW-0540">Nuclease</keyword>
<dbReference type="InterPro" id="IPR050951">
    <property type="entry name" value="Retrovirus_Pol_polyprotein"/>
</dbReference>
<evidence type="ECO:0000313" key="9">
    <source>
        <dbReference type="WBParaSite" id="ACRNAN_scaffold11273.g25455.t1"/>
    </source>
</evidence>
<keyword evidence="4" id="KW-0255">Endonuclease</keyword>
<feature type="domain" description="Reverse transcriptase RNase H-like" evidence="7">
    <location>
        <begin position="530"/>
        <end position="639"/>
    </location>
</feature>
<organism evidence="8 9">
    <name type="scientific">Acrobeloides nanus</name>
    <dbReference type="NCBI Taxonomy" id="290746"/>
    <lineage>
        <taxon>Eukaryota</taxon>
        <taxon>Metazoa</taxon>
        <taxon>Ecdysozoa</taxon>
        <taxon>Nematoda</taxon>
        <taxon>Chromadorea</taxon>
        <taxon>Rhabditida</taxon>
        <taxon>Tylenchina</taxon>
        <taxon>Cephalobomorpha</taxon>
        <taxon>Cephaloboidea</taxon>
        <taxon>Cephalobidae</taxon>
        <taxon>Acrobeloides</taxon>
    </lineage>
</organism>
<dbReference type="InterPro" id="IPR043502">
    <property type="entry name" value="DNA/RNA_pol_sf"/>
</dbReference>
<dbReference type="PANTHER" id="PTHR37984">
    <property type="entry name" value="PROTEIN CBG26694"/>
    <property type="match status" value="1"/>
</dbReference>
<evidence type="ECO:0000259" key="7">
    <source>
        <dbReference type="Pfam" id="PF17917"/>
    </source>
</evidence>
<keyword evidence="8" id="KW-1185">Reference proteome</keyword>